<dbReference type="GO" id="GO:0030165">
    <property type="term" value="F:PDZ domain binding"/>
    <property type="evidence" value="ECO:0007669"/>
    <property type="project" value="TreeGrafter"/>
</dbReference>
<dbReference type="GO" id="GO:0031122">
    <property type="term" value="P:cytoplasmic microtubule organization"/>
    <property type="evidence" value="ECO:0007669"/>
    <property type="project" value="TreeGrafter"/>
</dbReference>
<dbReference type="GO" id="GO:0008017">
    <property type="term" value="F:microtubule binding"/>
    <property type="evidence" value="ECO:0007669"/>
    <property type="project" value="TreeGrafter"/>
</dbReference>
<sequence>MVCDKCEAKLSKVIVPDRWKDGARNTAGGKDGGRKIAGNALLGKKHRFTPMSRSCRICKTKVAQDAHYCQNCSYQKGICAMCGRKIMETKNHNMSTV</sequence>
<keyword evidence="4" id="KW-0963">Cytoplasm</keyword>
<dbReference type="AlphaFoldDB" id="A0A024UK59"/>
<evidence type="ECO:0000313" key="10">
    <source>
        <dbReference type="EMBL" id="RHY30970.1"/>
    </source>
</evidence>
<reference evidence="9" key="1">
    <citation type="submission" date="2013-12" db="EMBL/GenBank/DDBJ databases">
        <title>The Genome Sequence of Aphanomyces invadans NJM9701.</title>
        <authorList>
            <consortium name="The Broad Institute Genomics Platform"/>
            <person name="Russ C."/>
            <person name="Tyler B."/>
            <person name="van West P."/>
            <person name="Dieguez-Uribeondo J."/>
            <person name="Young S.K."/>
            <person name="Zeng Q."/>
            <person name="Gargeya S."/>
            <person name="Fitzgerald M."/>
            <person name="Abouelleil A."/>
            <person name="Alvarado L."/>
            <person name="Chapman S.B."/>
            <person name="Gainer-Dewar J."/>
            <person name="Goldberg J."/>
            <person name="Griggs A."/>
            <person name="Gujja S."/>
            <person name="Hansen M."/>
            <person name="Howarth C."/>
            <person name="Imamovic A."/>
            <person name="Ireland A."/>
            <person name="Larimer J."/>
            <person name="McCowan C."/>
            <person name="Murphy C."/>
            <person name="Pearson M."/>
            <person name="Poon T.W."/>
            <person name="Priest M."/>
            <person name="Roberts A."/>
            <person name="Saif S."/>
            <person name="Shea T."/>
            <person name="Sykes S."/>
            <person name="Wortman J."/>
            <person name="Nusbaum C."/>
            <person name="Birren B."/>
        </authorList>
    </citation>
    <scope>NUCLEOTIDE SEQUENCE [LARGE SCALE GENOMIC DNA]</scope>
    <source>
        <strain evidence="9">NJM9701</strain>
    </source>
</reference>
<protein>
    <recommendedName>
        <fullName evidence="3">Cysteine-rich PDZ-binding protein</fullName>
    </recommendedName>
    <alternativeName>
        <fullName evidence="8">Cysteine-rich interactor of PDZ three</fullName>
    </alternativeName>
</protein>
<evidence type="ECO:0000256" key="6">
    <source>
        <dbReference type="ARBA" id="ARBA00022728"/>
    </source>
</evidence>
<comment type="subcellular location">
    <subcellularLocation>
        <location evidence="1">Cytoplasm</location>
    </subcellularLocation>
</comment>
<dbReference type="GO" id="GO:0005737">
    <property type="term" value="C:cytoplasm"/>
    <property type="evidence" value="ECO:0007669"/>
    <property type="project" value="UniProtKB-SubCell"/>
</dbReference>
<reference evidence="10 11" key="2">
    <citation type="submission" date="2018-08" db="EMBL/GenBank/DDBJ databases">
        <title>Aphanomyces genome sequencing and annotation.</title>
        <authorList>
            <person name="Minardi D."/>
            <person name="Oidtmann B."/>
            <person name="Van Der Giezen M."/>
            <person name="Studholme D.J."/>
        </authorList>
    </citation>
    <scope>NUCLEOTIDE SEQUENCE [LARGE SCALE GENOMIC DNA]</scope>
    <source>
        <strain evidence="10 11">NJM0002</strain>
    </source>
</reference>
<dbReference type="VEuPathDB" id="FungiDB:H310_03603"/>
<gene>
    <name evidence="10" type="ORF">DYB32_003873</name>
    <name evidence="9" type="ORF">H310_03603</name>
</gene>
<keyword evidence="7" id="KW-0508">mRNA splicing</keyword>
<dbReference type="eggNOG" id="KOG3476">
    <property type="taxonomic scope" value="Eukaryota"/>
</dbReference>
<keyword evidence="5" id="KW-0507">mRNA processing</keyword>
<evidence type="ECO:0000256" key="5">
    <source>
        <dbReference type="ARBA" id="ARBA00022664"/>
    </source>
</evidence>
<evidence type="ECO:0000313" key="9">
    <source>
        <dbReference type="EMBL" id="ETW05983.1"/>
    </source>
</evidence>
<evidence type="ECO:0000256" key="7">
    <source>
        <dbReference type="ARBA" id="ARBA00023187"/>
    </source>
</evidence>
<comment type="similarity">
    <text evidence="2">Belongs to the CRIPT family.</text>
</comment>
<dbReference type="Proteomes" id="UP000285060">
    <property type="component" value="Unassembled WGS sequence"/>
</dbReference>
<dbReference type="Pfam" id="PF10235">
    <property type="entry name" value="Cript"/>
    <property type="match status" value="1"/>
</dbReference>
<keyword evidence="6" id="KW-0747">Spliceosome</keyword>
<evidence type="ECO:0000256" key="2">
    <source>
        <dbReference type="ARBA" id="ARBA00009021"/>
    </source>
</evidence>
<dbReference type="EMBL" id="KI913956">
    <property type="protein sequence ID" value="ETW05983.1"/>
    <property type="molecule type" value="Genomic_DNA"/>
</dbReference>
<dbReference type="GO" id="GO:0008380">
    <property type="term" value="P:RNA splicing"/>
    <property type="evidence" value="ECO:0007669"/>
    <property type="project" value="UniProtKB-KW"/>
</dbReference>
<evidence type="ECO:0000256" key="3">
    <source>
        <dbReference type="ARBA" id="ARBA00018615"/>
    </source>
</evidence>
<name>A0A024UK59_9STRA</name>
<proteinExistence type="inferred from homology"/>
<evidence type="ECO:0000313" key="11">
    <source>
        <dbReference type="Proteomes" id="UP000285060"/>
    </source>
</evidence>
<organism evidence="9">
    <name type="scientific">Aphanomyces invadans</name>
    <dbReference type="NCBI Taxonomy" id="157072"/>
    <lineage>
        <taxon>Eukaryota</taxon>
        <taxon>Sar</taxon>
        <taxon>Stramenopiles</taxon>
        <taxon>Oomycota</taxon>
        <taxon>Saprolegniomycetes</taxon>
        <taxon>Saprolegniales</taxon>
        <taxon>Verrucalvaceae</taxon>
        <taxon>Aphanomyces</taxon>
    </lineage>
</organism>
<evidence type="ECO:0000256" key="1">
    <source>
        <dbReference type="ARBA" id="ARBA00004496"/>
    </source>
</evidence>
<accession>A0A024UK59</accession>
<dbReference type="GeneID" id="20080653"/>
<keyword evidence="11" id="KW-1185">Reference proteome</keyword>
<dbReference type="EMBL" id="QUSY01000258">
    <property type="protein sequence ID" value="RHY30970.1"/>
    <property type="molecule type" value="Genomic_DNA"/>
</dbReference>
<evidence type="ECO:0000256" key="4">
    <source>
        <dbReference type="ARBA" id="ARBA00022490"/>
    </source>
</evidence>
<dbReference type="GO" id="GO:0006397">
    <property type="term" value="P:mRNA processing"/>
    <property type="evidence" value="ECO:0007669"/>
    <property type="project" value="UniProtKB-KW"/>
</dbReference>
<dbReference type="GO" id="GO:0005681">
    <property type="term" value="C:spliceosomal complex"/>
    <property type="evidence" value="ECO:0007669"/>
    <property type="project" value="UniProtKB-KW"/>
</dbReference>
<dbReference type="OrthoDB" id="147332at2759"/>
<evidence type="ECO:0000256" key="8">
    <source>
        <dbReference type="ARBA" id="ARBA00032518"/>
    </source>
</evidence>
<dbReference type="InterPro" id="IPR019367">
    <property type="entry name" value="PDZ-binding_CRIPT"/>
</dbReference>
<dbReference type="PANTHER" id="PTHR11805:SF1">
    <property type="entry name" value="CYSTEINE-RICH PDZ-BINDING PROTEIN"/>
    <property type="match status" value="1"/>
</dbReference>
<dbReference type="STRING" id="157072.A0A024UK59"/>
<dbReference type="RefSeq" id="XP_008865760.1">
    <property type="nucleotide sequence ID" value="XM_008867538.1"/>
</dbReference>
<dbReference type="PANTHER" id="PTHR11805">
    <property type="entry name" value="CYSTEINE-RICH PDZ-BINDING PROTEIN"/>
    <property type="match status" value="1"/>
</dbReference>